<organism evidence="1">
    <name type="scientific">Arundo donax</name>
    <name type="common">Giant reed</name>
    <name type="synonym">Donax arundinaceus</name>
    <dbReference type="NCBI Taxonomy" id="35708"/>
    <lineage>
        <taxon>Eukaryota</taxon>
        <taxon>Viridiplantae</taxon>
        <taxon>Streptophyta</taxon>
        <taxon>Embryophyta</taxon>
        <taxon>Tracheophyta</taxon>
        <taxon>Spermatophyta</taxon>
        <taxon>Magnoliopsida</taxon>
        <taxon>Liliopsida</taxon>
        <taxon>Poales</taxon>
        <taxon>Poaceae</taxon>
        <taxon>PACMAD clade</taxon>
        <taxon>Arundinoideae</taxon>
        <taxon>Arundineae</taxon>
        <taxon>Arundo</taxon>
    </lineage>
</organism>
<dbReference type="AlphaFoldDB" id="A0A0A9HUY5"/>
<reference evidence="1" key="2">
    <citation type="journal article" date="2015" name="Data Brief">
        <title>Shoot transcriptome of the giant reed, Arundo donax.</title>
        <authorList>
            <person name="Barrero R.A."/>
            <person name="Guerrero F.D."/>
            <person name="Moolhuijzen P."/>
            <person name="Goolsby J.A."/>
            <person name="Tidwell J."/>
            <person name="Bellgard S.E."/>
            <person name="Bellgard M.I."/>
        </authorList>
    </citation>
    <scope>NUCLEOTIDE SEQUENCE</scope>
    <source>
        <tissue evidence="1">Shoot tissue taken approximately 20 cm above the soil surface</tissue>
    </source>
</reference>
<accession>A0A0A9HUY5</accession>
<reference evidence="1" key="1">
    <citation type="submission" date="2014-09" db="EMBL/GenBank/DDBJ databases">
        <authorList>
            <person name="Magalhaes I.L.F."/>
            <person name="Oliveira U."/>
            <person name="Santos F.R."/>
            <person name="Vidigal T.H.D.A."/>
            <person name="Brescovit A.D."/>
            <person name="Santos A.J."/>
        </authorList>
    </citation>
    <scope>NUCLEOTIDE SEQUENCE</scope>
    <source>
        <tissue evidence="1">Shoot tissue taken approximately 20 cm above the soil surface</tissue>
    </source>
</reference>
<proteinExistence type="predicted"/>
<protein>
    <submittedName>
        <fullName evidence="1">Uncharacterized protein</fullName>
    </submittedName>
</protein>
<sequence>MNRNSGQIDSYENLDQHKKEKTFIYVHLLRLHNKNYHLLRKPRPI</sequence>
<evidence type="ECO:0000313" key="1">
    <source>
        <dbReference type="EMBL" id="JAE36718.1"/>
    </source>
</evidence>
<name>A0A0A9HUY5_ARUDO</name>
<dbReference type="EMBL" id="GBRH01161178">
    <property type="protein sequence ID" value="JAE36718.1"/>
    <property type="molecule type" value="Transcribed_RNA"/>
</dbReference>